<organism evidence="2 3">
    <name type="scientific">Brachybacterium halotolerans</name>
    <dbReference type="NCBI Taxonomy" id="2795215"/>
    <lineage>
        <taxon>Bacteria</taxon>
        <taxon>Bacillati</taxon>
        <taxon>Actinomycetota</taxon>
        <taxon>Actinomycetes</taxon>
        <taxon>Micrococcales</taxon>
        <taxon>Dermabacteraceae</taxon>
        <taxon>Brachybacterium</taxon>
    </lineage>
</organism>
<keyword evidence="1" id="KW-1133">Transmembrane helix</keyword>
<evidence type="ECO:0000313" key="3">
    <source>
        <dbReference type="Proteomes" id="UP000612352"/>
    </source>
</evidence>
<reference evidence="2 3" key="1">
    <citation type="submission" date="2020-12" db="EMBL/GenBank/DDBJ databases">
        <title>Brachybacterium sp. MASK1Z-5, whole genome shotgun sequence.</title>
        <authorList>
            <person name="Tuo L."/>
        </authorList>
    </citation>
    <scope>NUCLEOTIDE SEQUENCE [LARGE SCALE GENOMIC DNA]</scope>
    <source>
        <strain evidence="2 3">MASK1Z-5</strain>
    </source>
</reference>
<feature type="transmembrane region" description="Helical" evidence="1">
    <location>
        <begin position="31"/>
        <end position="48"/>
    </location>
</feature>
<name>A0ABS1BB30_9MICO</name>
<dbReference type="Proteomes" id="UP000612352">
    <property type="component" value="Unassembled WGS sequence"/>
</dbReference>
<keyword evidence="3" id="KW-1185">Reference proteome</keyword>
<feature type="transmembrane region" description="Helical" evidence="1">
    <location>
        <begin position="7"/>
        <end position="25"/>
    </location>
</feature>
<keyword evidence="1" id="KW-0472">Membrane</keyword>
<dbReference type="EMBL" id="JAEDAJ010000004">
    <property type="protein sequence ID" value="MBK0331702.1"/>
    <property type="molecule type" value="Genomic_DNA"/>
</dbReference>
<accession>A0ABS1BB30</accession>
<sequence length="141" mass="15457">MDQRTRLSILLGFLAVLVLAIVIGVESLTAGTLVGVLGCLVVLTIGWWSGRRGRHTAWAEASAQIAPSRALVLWKPGCVYCERLLLSLGRDSRVTWVNVWQDEQANARVRELNGGDELTPTVIIGDEVLRNPTVDEIRALL</sequence>
<proteinExistence type="predicted"/>
<evidence type="ECO:0000256" key="1">
    <source>
        <dbReference type="SAM" id="Phobius"/>
    </source>
</evidence>
<evidence type="ECO:0000313" key="2">
    <source>
        <dbReference type="EMBL" id="MBK0331702.1"/>
    </source>
</evidence>
<dbReference type="Gene3D" id="3.40.30.10">
    <property type="entry name" value="Glutaredoxin"/>
    <property type="match status" value="1"/>
</dbReference>
<dbReference type="CDD" id="cd02976">
    <property type="entry name" value="NrdH"/>
    <property type="match status" value="1"/>
</dbReference>
<dbReference type="RefSeq" id="WP_200502318.1">
    <property type="nucleotide sequence ID" value="NZ_JAEDAJ010000004.1"/>
</dbReference>
<comment type="caution">
    <text evidence="2">The sequence shown here is derived from an EMBL/GenBank/DDBJ whole genome shotgun (WGS) entry which is preliminary data.</text>
</comment>
<evidence type="ECO:0008006" key="4">
    <source>
        <dbReference type="Google" id="ProtNLM"/>
    </source>
</evidence>
<gene>
    <name evidence="2" type="ORF">I8D64_09830</name>
</gene>
<dbReference type="SUPFAM" id="SSF52833">
    <property type="entry name" value="Thioredoxin-like"/>
    <property type="match status" value="1"/>
</dbReference>
<keyword evidence="1" id="KW-0812">Transmembrane</keyword>
<dbReference type="InterPro" id="IPR036249">
    <property type="entry name" value="Thioredoxin-like_sf"/>
</dbReference>
<protein>
    <recommendedName>
        <fullName evidence="4">Glutaredoxin domain-containing protein</fullName>
    </recommendedName>
</protein>